<reference evidence="13" key="1">
    <citation type="journal article" date="2019" name="Int. J. Syst. Evol. Microbiol.">
        <title>The Global Catalogue of Microorganisms (GCM) 10K type strain sequencing project: providing services to taxonomists for standard genome sequencing and annotation.</title>
        <authorList>
            <consortium name="The Broad Institute Genomics Platform"/>
            <consortium name="The Broad Institute Genome Sequencing Center for Infectious Disease"/>
            <person name="Wu L."/>
            <person name="Ma J."/>
        </authorList>
    </citation>
    <scope>NUCLEOTIDE SEQUENCE [LARGE SCALE GENOMIC DNA]</scope>
    <source>
        <strain evidence="13">CCUG 62953</strain>
    </source>
</reference>
<evidence type="ECO:0000256" key="1">
    <source>
        <dbReference type="ARBA" id="ARBA00002254"/>
    </source>
</evidence>
<protein>
    <recommendedName>
        <fullName evidence="10">Flagellar protein FliL</fullName>
    </recommendedName>
</protein>
<keyword evidence="12" id="KW-0282">Flagellum</keyword>
<keyword evidence="9 10" id="KW-0472">Membrane</keyword>
<keyword evidence="10" id="KW-0997">Cell inner membrane</keyword>
<evidence type="ECO:0000256" key="4">
    <source>
        <dbReference type="ARBA" id="ARBA00022475"/>
    </source>
</evidence>
<accession>A0ABW3ZH53</accession>
<evidence type="ECO:0000256" key="11">
    <source>
        <dbReference type="SAM" id="MobiDB-lite"/>
    </source>
</evidence>
<evidence type="ECO:0000313" key="12">
    <source>
        <dbReference type="EMBL" id="MFD1342018.1"/>
    </source>
</evidence>
<keyword evidence="5 10" id="KW-0145">Chemotaxis</keyword>
<dbReference type="Proteomes" id="UP001597135">
    <property type="component" value="Unassembled WGS sequence"/>
</dbReference>
<evidence type="ECO:0000313" key="13">
    <source>
        <dbReference type="Proteomes" id="UP001597135"/>
    </source>
</evidence>
<gene>
    <name evidence="12" type="primary">fliL</name>
    <name evidence="12" type="ORF">ACFQ4E_06280</name>
</gene>
<evidence type="ECO:0000256" key="5">
    <source>
        <dbReference type="ARBA" id="ARBA00022500"/>
    </source>
</evidence>
<proteinExistence type="inferred from homology"/>
<evidence type="ECO:0000256" key="10">
    <source>
        <dbReference type="RuleBase" id="RU364125"/>
    </source>
</evidence>
<keyword evidence="8" id="KW-1133">Transmembrane helix</keyword>
<evidence type="ECO:0000256" key="6">
    <source>
        <dbReference type="ARBA" id="ARBA00022692"/>
    </source>
</evidence>
<evidence type="ECO:0000256" key="8">
    <source>
        <dbReference type="ARBA" id="ARBA00022989"/>
    </source>
</evidence>
<comment type="caution">
    <text evidence="12">The sequence shown here is derived from an EMBL/GenBank/DDBJ whole genome shotgun (WGS) entry which is preliminary data.</text>
</comment>
<keyword evidence="4" id="KW-1003">Cell membrane</keyword>
<comment type="subcellular location">
    <subcellularLocation>
        <location evidence="10">Cell inner membrane</location>
    </subcellularLocation>
    <subcellularLocation>
        <location evidence="2">Cell membrane</location>
        <topology evidence="2">Single-pass membrane protein</topology>
    </subcellularLocation>
</comment>
<name>A0ABW3ZH53_9RHOB</name>
<keyword evidence="12" id="KW-0966">Cell projection</keyword>
<dbReference type="Pfam" id="PF03748">
    <property type="entry name" value="FliL"/>
    <property type="match status" value="1"/>
</dbReference>
<keyword evidence="6" id="KW-0812">Transmembrane</keyword>
<dbReference type="RefSeq" id="WP_386802084.1">
    <property type="nucleotide sequence ID" value="NZ_JBHTMU010000008.1"/>
</dbReference>
<dbReference type="EMBL" id="JBHTMU010000008">
    <property type="protein sequence ID" value="MFD1342018.1"/>
    <property type="molecule type" value="Genomic_DNA"/>
</dbReference>
<keyword evidence="13" id="KW-1185">Reference proteome</keyword>
<evidence type="ECO:0000256" key="3">
    <source>
        <dbReference type="ARBA" id="ARBA00008281"/>
    </source>
</evidence>
<evidence type="ECO:0000256" key="2">
    <source>
        <dbReference type="ARBA" id="ARBA00004162"/>
    </source>
</evidence>
<evidence type="ECO:0000256" key="9">
    <source>
        <dbReference type="ARBA" id="ARBA00023136"/>
    </source>
</evidence>
<keyword evidence="7 10" id="KW-0283">Flagellar rotation</keyword>
<comment type="function">
    <text evidence="1 10">Controls the rotational direction of flagella during chemotaxis.</text>
</comment>
<evidence type="ECO:0000256" key="7">
    <source>
        <dbReference type="ARBA" id="ARBA00022779"/>
    </source>
</evidence>
<organism evidence="12 13">
    <name type="scientific">Litorisediminicola beolgyonensis</name>
    <dbReference type="NCBI Taxonomy" id="1173614"/>
    <lineage>
        <taxon>Bacteria</taxon>
        <taxon>Pseudomonadati</taxon>
        <taxon>Pseudomonadota</taxon>
        <taxon>Alphaproteobacteria</taxon>
        <taxon>Rhodobacterales</taxon>
        <taxon>Paracoccaceae</taxon>
        <taxon>Litorisediminicola</taxon>
    </lineage>
</organism>
<keyword evidence="12" id="KW-0969">Cilium</keyword>
<sequence length="183" mass="19331">MKRIFVILALILVCAGAAIGGLTIALGPERLMNTVLGGDTPPEAHGDAAHGGDAGGHGAPEAAGGHGLESAEPGAASGIRIAAMSEMIVNITSLTMTGRKTTRFLKLNIAFAIDQSIEGAERFDERRLFIRDTLQDYLRQLAEDDLEGSAGLARLKAELLRRARAVMDSEAPREVLVSDMVIQ</sequence>
<feature type="region of interest" description="Disordered" evidence="11">
    <location>
        <begin position="36"/>
        <end position="72"/>
    </location>
</feature>
<comment type="similarity">
    <text evidence="3 10">Belongs to the FliL family.</text>
</comment>
<dbReference type="InterPro" id="IPR005503">
    <property type="entry name" value="FliL"/>
</dbReference>